<evidence type="ECO:0000313" key="7">
    <source>
        <dbReference type="Proteomes" id="UP000191094"/>
    </source>
</evidence>
<keyword evidence="3 4" id="KW-0443">Lipid metabolism</keyword>
<dbReference type="PANTHER" id="PTHR14226:SF57">
    <property type="entry name" value="BLR7027 PROTEIN"/>
    <property type="match status" value="1"/>
</dbReference>
<feature type="active site" description="Proton acceptor" evidence="4">
    <location>
        <position position="243"/>
    </location>
</feature>
<dbReference type="PANTHER" id="PTHR14226">
    <property type="entry name" value="NEUROPATHY TARGET ESTERASE/SWISS CHEESE D.MELANOGASTER"/>
    <property type="match status" value="1"/>
</dbReference>
<dbReference type="Gene3D" id="3.40.1090.10">
    <property type="entry name" value="Cytosolic phospholipase A2 catalytic domain"/>
    <property type="match status" value="2"/>
</dbReference>
<evidence type="ECO:0000256" key="2">
    <source>
        <dbReference type="ARBA" id="ARBA00022963"/>
    </source>
</evidence>
<comment type="caution">
    <text evidence="6">The sequence shown here is derived from an EMBL/GenBank/DDBJ whole genome shotgun (WGS) entry which is preliminary data.</text>
</comment>
<dbReference type="InterPro" id="IPR021095">
    <property type="entry name" value="DUF3734"/>
</dbReference>
<accession>A0A1T0CC27</accession>
<dbReference type="AlphaFoldDB" id="A0A1T0CC27"/>
<dbReference type="EMBL" id="MUYT01000012">
    <property type="protein sequence ID" value="OOS19897.1"/>
    <property type="molecule type" value="Genomic_DNA"/>
</dbReference>
<keyword evidence="1 4" id="KW-0378">Hydrolase</keyword>
<dbReference type="SUPFAM" id="SSF52151">
    <property type="entry name" value="FabD/lysophospholipase-like"/>
    <property type="match status" value="1"/>
</dbReference>
<protein>
    <submittedName>
        <fullName evidence="6">Phospholipase</fullName>
    </submittedName>
</protein>
<dbReference type="InterPro" id="IPR016035">
    <property type="entry name" value="Acyl_Trfase/lysoPLipase"/>
</dbReference>
<evidence type="ECO:0000256" key="1">
    <source>
        <dbReference type="ARBA" id="ARBA00022801"/>
    </source>
</evidence>
<evidence type="ECO:0000256" key="3">
    <source>
        <dbReference type="ARBA" id="ARBA00023098"/>
    </source>
</evidence>
<dbReference type="GO" id="GO:0016042">
    <property type="term" value="P:lipid catabolic process"/>
    <property type="evidence" value="ECO:0007669"/>
    <property type="project" value="UniProtKB-UniRule"/>
</dbReference>
<dbReference type="Proteomes" id="UP000191094">
    <property type="component" value="Unassembled WGS sequence"/>
</dbReference>
<dbReference type="Pfam" id="PF01734">
    <property type="entry name" value="Patatin"/>
    <property type="match status" value="1"/>
</dbReference>
<reference evidence="6 7" key="1">
    <citation type="submission" date="2017-02" db="EMBL/GenBank/DDBJ databases">
        <title>Draft genome sequence of Moraxella lincolnii CCUG 9405T type strain.</title>
        <authorList>
            <person name="Salva-Serra F."/>
            <person name="Engstrom-Jakobsson H."/>
            <person name="Thorell K."/>
            <person name="Jaen-Luchoro D."/>
            <person name="Gonzales-Siles L."/>
            <person name="Karlsson R."/>
            <person name="Yazdan S."/>
            <person name="Boulund F."/>
            <person name="Johnning A."/>
            <person name="Engstrand L."/>
            <person name="Kristiansson E."/>
            <person name="Moore E."/>
        </authorList>
    </citation>
    <scope>NUCLEOTIDE SEQUENCE [LARGE SCALE GENOMIC DNA]</scope>
    <source>
        <strain evidence="6 7">CCUG 9405</strain>
    </source>
</reference>
<feature type="short sequence motif" description="DGA/G" evidence="4">
    <location>
        <begin position="243"/>
        <end position="245"/>
    </location>
</feature>
<sequence>MTSVPYAPQLLDKLQQYDHIALLLQGGGALGAYQAGIYEGLYNQGISINSISGISIGALNTAIIAGNHPEDCVDALKSFWNTITQSNYFGLGFNPFDMSLKWLNTVGQFDMMAQSMPWLVDNGLLKHQLRMLESSAEAFETALYGQQGFFRPRHQLSFATTPNHLSYYTIDKLKDTLASHCCLDLINRPERLQVTVSAVNVRTGNFEIFCNADQPLRFEHFMASGALPPGFPAVEIQGEYYWDGGMVSNTPLNEILNHEEHLNQLIFQVDLWDAKGIVPENMLEIDERIKDIQYSSKTRMITDLMKQKLEYNRMINQLVDVIQNTPDCIKTPAHKELLKHACQFTQVGVKNVIQLIYHSKSYQKGYKDYEFSRKTMLDHWQSGLEDIQSTFAYPQWFDMPEDDEIFITHDIHRKRRELSQAGR</sequence>
<proteinExistence type="predicted"/>
<dbReference type="InterPro" id="IPR002641">
    <property type="entry name" value="PNPLA_dom"/>
</dbReference>
<dbReference type="GO" id="GO:0016787">
    <property type="term" value="F:hydrolase activity"/>
    <property type="evidence" value="ECO:0007669"/>
    <property type="project" value="UniProtKB-UniRule"/>
</dbReference>
<dbReference type="Pfam" id="PF12536">
    <property type="entry name" value="DUF3734"/>
    <property type="match status" value="1"/>
</dbReference>
<evidence type="ECO:0000313" key="6">
    <source>
        <dbReference type="EMBL" id="OOS19897.1"/>
    </source>
</evidence>
<organism evidence="6 7">
    <name type="scientific">Lwoffella lincolnii</name>
    <dbReference type="NCBI Taxonomy" id="90241"/>
    <lineage>
        <taxon>Bacteria</taxon>
        <taxon>Pseudomonadati</taxon>
        <taxon>Pseudomonadota</taxon>
        <taxon>Gammaproteobacteria</taxon>
        <taxon>Moraxellales</taxon>
        <taxon>Moraxellaceae</taxon>
        <taxon>Lwoffella</taxon>
    </lineage>
</organism>
<dbReference type="STRING" id="90241.B0682_07940"/>
<evidence type="ECO:0000256" key="4">
    <source>
        <dbReference type="PROSITE-ProRule" id="PRU01161"/>
    </source>
</evidence>
<feature type="short sequence motif" description="GXSXG" evidence="4">
    <location>
        <begin position="53"/>
        <end position="57"/>
    </location>
</feature>
<dbReference type="InterPro" id="IPR050301">
    <property type="entry name" value="NTE"/>
</dbReference>
<evidence type="ECO:0000259" key="5">
    <source>
        <dbReference type="PROSITE" id="PS51635"/>
    </source>
</evidence>
<gene>
    <name evidence="6" type="ORF">B0682_07940</name>
</gene>
<keyword evidence="2 4" id="KW-0442">Lipid degradation</keyword>
<keyword evidence="7" id="KW-1185">Reference proteome</keyword>
<feature type="active site" description="Nucleophile" evidence="4">
    <location>
        <position position="55"/>
    </location>
</feature>
<feature type="domain" description="PNPLA" evidence="5">
    <location>
        <begin position="22"/>
        <end position="256"/>
    </location>
</feature>
<feature type="short sequence motif" description="GXGXXG" evidence="4">
    <location>
        <begin position="26"/>
        <end position="31"/>
    </location>
</feature>
<dbReference type="PROSITE" id="PS51635">
    <property type="entry name" value="PNPLA"/>
    <property type="match status" value="1"/>
</dbReference>
<name>A0A1T0CC27_9GAMM</name>